<dbReference type="Gene3D" id="3.90.1150.10">
    <property type="entry name" value="Aspartate Aminotransferase, domain 1"/>
    <property type="match status" value="1"/>
</dbReference>
<protein>
    <recommendedName>
        <fullName evidence="10">8-amino-7-ketopelargonate synthase</fullName>
        <ecNumber evidence="10">2.3.1.47</ecNumber>
    </recommendedName>
</protein>
<keyword evidence="6 10" id="KW-0808">Transferase</keyword>
<comment type="pathway">
    <text evidence="3 10">Cofactor biosynthesis; biotin biosynthesis.</text>
</comment>
<dbReference type="RefSeq" id="WP_251872502.1">
    <property type="nucleotide sequence ID" value="NZ_CP098755.1"/>
</dbReference>
<dbReference type="InterPro" id="IPR050087">
    <property type="entry name" value="AON_synthase_class-II"/>
</dbReference>
<dbReference type="CDD" id="cd06454">
    <property type="entry name" value="KBL_like"/>
    <property type="match status" value="1"/>
</dbReference>
<evidence type="ECO:0000256" key="6">
    <source>
        <dbReference type="ARBA" id="ARBA00022679"/>
    </source>
</evidence>
<dbReference type="EC" id="2.3.1.47" evidence="10"/>
<evidence type="ECO:0000256" key="9">
    <source>
        <dbReference type="ARBA" id="ARBA00047715"/>
    </source>
</evidence>
<evidence type="ECO:0000256" key="2">
    <source>
        <dbReference type="ARBA" id="ARBA00002513"/>
    </source>
</evidence>
<evidence type="ECO:0000256" key="7">
    <source>
        <dbReference type="ARBA" id="ARBA00022756"/>
    </source>
</evidence>
<dbReference type="InterPro" id="IPR004839">
    <property type="entry name" value="Aminotransferase_I/II_large"/>
</dbReference>
<evidence type="ECO:0000256" key="1">
    <source>
        <dbReference type="ARBA" id="ARBA00001933"/>
    </source>
</evidence>
<dbReference type="SUPFAM" id="SSF53383">
    <property type="entry name" value="PLP-dependent transferases"/>
    <property type="match status" value="1"/>
</dbReference>
<dbReference type="Gene3D" id="3.40.640.10">
    <property type="entry name" value="Type I PLP-dependent aspartate aminotransferase-like (Major domain)"/>
    <property type="match status" value="1"/>
</dbReference>
<reference evidence="12" key="1">
    <citation type="submission" date="2022-06" db="EMBL/GenBank/DDBJ databases">
        <title>Genome sequencing of Brevibacillus sp. BB3-R1.</title>
        <authorList>
            <person name="Heo J."/>
            <person name="Lee D."/>
            <person name="Won M."/>
            <person name="Han B.-H."/>
            <person name="Hong S.-B."/>
            <person name="Kwon S.-W."/>
        </authorList>
    </citation>
    <scope>NUCLEOTIDE SEQUENCE</scope>
    <source>
        <strain evidence="12">BB3-R1</strain>
    </source>
</reference>
<comment type="subunit">
    <text evidence="5 10">Homodimer.</text>
</comment>
<evidence type="ECO:0000256" key="10">
    <source>
        <dbReference type="RuleBase" id="RU003693"/>
    </source>
</evidence>
<evidence type="ECO:0000256" key="8">
    <source>
        <dbReference type="ARBA" id="ARBA00022898"/>
    </source>
</evidence>
<organism evidence="12 13">
    <name type="scientific">Brevibacillus ruminantium</name>
    <dbReference type="NCBI Taxonomy" id="2950604"/>
    <lineage>
        <taxon>Bacteria</taxon>
        <taxon>Bacillati</taxon>
        <taxon>Bacillota</taxon>
        <taxon>Bacilli</taxon>
        <taxon>Bacillales</taxon>
        <taxon>Paenibacillaceae</taxon>
        <taxon>Brevibacillus</taxon>
    </lineage>
</organism>
<dbReference type="PROSITE" id="PS00599">
    <property type="entry name" value="AA_TRANSFER_CLASS_2"/>
    <property type="match status" value="1"/>
</dbReference>
<accession>A0ABY4WED7</accession>
<keyword evidence="13" id="KW-1185">Reference proteome</keyword>
<dbReference type="InterPro" id="IPR015422">
    <property type="entry name" value="PyrdxlP-dep_Trfase_small"/>
</dbReference>
<evidence type="ECO:0000259" key="11">
    <source>
        <dbReference type="Pfam" id="PF00155"/>
    </source>
</evidence>
<keyword evidence="7" id="KW-0093">Biotin biosynthesis</keyword>
<comment type="catalytic activity">
    <reaction evidence="9 10">
        <text>6-carboxyhexanoyl-[ACP] + L-alanine + H(+) = (8S)-8-amino-7-oxononanoate + holo-[ACP] + CO2</text>
        <dbReference type="Rhea" id="RHEA:42288"/>
        <dbReference type="Rhea" id="RHEA-COMP:9685"/>
        <dbReference type="Rhea" id="RHEA-COMP:9955"/>
        <dbReference type="ChEBI" id="CHEBI:15378"/>
        <dbReference type="ChEBI" id="CHEBI:16526"/>
        <dbReference type="ChEBI" id="CHEBI:57972"/>
        <dbReference type="ChEBI" id="CHEBI:64479"/>
        <dbReference type="ChEBI" id="CHEBI:78846"/>
        <dbReference type="ChEBI" id="CHEBI:149468"/>
        <dbReference type="EC" id="2.3.1.47"/>
    </reaction>
</comment>
<comment type="function">
    <text evidence="2 10">Catalyzes the decarboxylative condensation of pimeloyl-[acyl-carrier protein] and L-alanine to produce 8-amino-7-oxononanoate (AON), [acyl-carrier protein], and carbon dioxide.</text>
</comment>
<dbReference type="Pfam" id="PF00155">
    <property type="entry name" value="Aminotran_1_2"/>
    <property type="match status" value="1"/>
</dbReference>
<dbReference type="InterPro" id="IPR001917">
    <property type="entry name" value="Aminotrans_II_pyridoxalP_BS"/>
</dbReference>
<dbReference type="Proteomes" id="UP001056500">
    <property type="component" value="Chromosome"/>
</dbReference>
<sequence length="408" mass="45342">MSEDSRISRYDWMEAELSERESRALYREMKNLERPPKAGELGSAGKWLYKGGKRLYNLSSNNYLGLSGDPRIAQAASRAQEQWGAGATASRLVCGNHGCYRELEEDLAAWKGREAALVFANGYMANLGVISALMRRGDAVFSDRLNHASIVDGIILSRADHFRYRHNDLEHLEFLLKKHDSPAQRKLIVTDAVFSMDGDAAPLHQLVELRNRYGALLMVDEAHSGGIRGPHGEGLCHEYGLHEQVDVIMGTFSKAFGVYGAYVCADRVLIEYLVNASRPLIYSTGLPPMVVAAAHEALRIVRSERERREKLRELSAWFRQQMHAWGLPSIPGESPIIPWLIGDNARALQTSSMLAERGISAVAIRPPTVPDGEARIRFSLMATHTRAELARALESIRAVAGEVQEVGR</sequence>
<dbReference type="InterPro" id="IPR015421">
    <property type="entry name" value="PyrdxlP-dep_Trfase_major"/>
</dbReference>
<keyword evidence="12" id="KW-0012">Acyltransferase</keyword>
<evidence type="ECO:0000256" key="4">
    <source>
        <dbReference type="ARBA" id="ARBA00010008"/>
    </source>
</evidence>
<name>A0ABY4WED7_9BACL</name>
<dbReference type="GO" id="GO:0008710">
    <property type="term" value="F:8-amino-7-oxononanoate synthase activity"/>
    <property type="evidence" value="ECO:0007669"/>
    <property type="project" value="UniProtKB-EC"/>
</dbReference>
<dbReference type="EMBL" id="CP098755">
    <property type="protein sequence ID" value="USG65418.1"/>
    <property type="molecule type" value="Genomic_DNA"/>
</dbReference>
<proteinExistence type="inferred from homology"/>
<dbReference type="NCBIfam" id="TIGR00858">
    <property type="entry name" value="bioF"/>
    <property type="match status" value="1"/>
</dbReference>
<dbReference type="PANTHER" id="PTHR13693:SF100">
    <property type="entry name" value="8-AMINO-7-OXONONANOATE SYNTHASE"/>
    <property type="match status" value="1"/>
</dbReference>
<dbReference type="PANTHER" id="PTHR13693">
    <property type="entry name" value="CLASS II AMINOTRANSFERASE/8-AMINO-7-OXONONANOATE SYNTHASE"/>
    <property type="match status" value="1"/>
</dbReference>
<gene>
    <name evidence="12" type="primary">bioF</name>
    <name evidence="12" type="ORF">NDK47_25480</name>
</gene>
<dbReference type="InterPro" id="IPR004723">
    <property type="entry name" value="AONS_Archaea/Proteobacteria"/>
</dbReference>
<evidence type="ECO:0000256" key="3">
    <source>
        <dbReference type="ARBA" id="ARBA00004746"/>
    </source>
</evidence>
<keyword evidence="8 10" id="KW-0663">Pyridoxal phosphate</keyword>
<comment type="similarity">
    <text evidence="4 10">Belongs to the class-II pyridoxal-phosphate-dependent aminotransferase family. BioF subfamily.</text>
</comment>
<comment type="cofactor">
    <cofactor evidence="1 10">
        <name>pyridoxal 5'-phosphate</name>
        <dbReference type="ChEBI" id="CHEBI:597326"/>
    </cofactor>
</comment>
<feature type="domain" description="Aminotransferase class I/classII large" evidence="11">
    <location>
        <begin position="55"/>
        <end position="396"/>
    </location>
</feature>
<evidence type="ECO:0000256" key="5">
    <source>
        <dbReference type="ARBA" id="ARBA00011738"/>
    </source>
</evidence>
<evidence type="ECO:0000313" key="12">
    <source>
        <dbReference type="EMBL" id="USG65418.1"/>
    </source>
</evidence>
<dbReference type="InterPro" id="IPR015424">
    <property type="entry name" value="PyrdxlP-dep_Trfase"/>
</dbReference>
<evidence type="ECO:0000313" key="13">
    <source>
        <dbReference type="Proteomes" id="UP001056500"/>
    </source>
</evidence>